<dbReference type="SUPFAM" id="SSF55347">
    <property type="entry name" value="Glyceraldehyde-3-phosphate dehydrogenase-like, C-terminal domain"/>
    <property type="match status" value="1"/>
</dbReference>
<dbReference type="Gene3D" id="3.30.360.10">
    <property type="entry name" value="Dihydrodipicolinate Reductase, domain 2"/>
    <property type="match status" value="1"/>
</dbReference>
<sequence>MAPIQFGVVGSGWRAEFFVRMARVMPGRFQCVGVVTRSAERGAQVEREWGVPTVRTIEELVTAVGPTTDRPEFVVVSVPWPVTPAATAELVSLGIPVLAETPPAPDADGLRELWAEVGSSGLVQVAEHSPSMPSHAARIAVVDAGTIGRPTSVQISSTHLYHAVGLIRRLLDAGRGEVAVHASTFTAPLLGPLGRDGWTGTTEPADAWNILATLDFGDGRSALYDFTDNQWHNPLRTNRIVVRGSHGEIVDDAVTRWVDERTVITAPIVRRVTGLEQNLDGFDLEHLSLDGRVLYRNAFQGARLADDDIAVAALLDATGAWVRGDGPAPYPLADGCQDHLLGLAIEEAARTGETVRTAREAWADA</sequence>
<dbReference type="Proteomes" id="UP000565724">
    <property type="component" value="Unassembled WGS sequence"/>
</dbReference>
<dbReference type="RefSeq" id="WP_175347112.1">
    <property type="nucleotide sequence ID" value="NZ_JABMCI010000060.1"/>
</dbReference>
<evidence type="ECO:0000313" key="3">
    <source>
        <dbReference type="Proteomes" id="UP000565724"/>
    </source>
</evidence>
<dbReference type="InterPro" id="IPR000683">
    <property type="entry name" value="Gfo/Idh/MocA-like_OxRdtase_N"/>
</dbReference>
<gene>
    <name evidence="2" type="ORF">HP550_08170</name>
</gene>
<dbReference type="SUPFAM" id="SSF51735">
    <property type="entry name" value="NAD(P)-binding Rossmann-fold domains"/>
    <property type="match status" value="1"/>
</dbReference>
<keyword evidence="3" id="KW-1185">Reference proteome</keyword>
<name>A0A7Y6A055_9CELL</name>
<dbReference type="InterPro" id="IPR036291">
    <property type="entry name" value="NAD(P)-bd_dom_sf"/>
</dbReference>
<accession>A0A7Y6A055</accession>
<dbReference type="Pfam" id="PF01408">
    <property type="entry name" value="GFO_IDH_MocA"/>
    <property type="match status" value="1"/>
</dbReference>
<reference evidence="2 3" key="1">
    <citation type="submission" date="2020-05" db="EMBL/GenBank/DDBJ databases">
        <title>Genome Sequencing of Type Strains.</title>
        <authorList>
            <person name="Lemaire J.F."/>
            <person name="Inderbitzin P."/>
            <person name="Gregorio O.A."/>
            <person name="Collins S.B."/>
            <person name="Wespe N."/>
            <person name="Knight-Connoni V."/>
        </authorList>
    </citation>
    <scope>NUCLEOTIDE SEQUENCE [LARGE SCALE GENOMIC DNA]</scope>
    <source>
        <strain evidence="2 3">ATCC 25174</strain>
    </source>
</reference>
<dbReference type="EMBL" id="JABMCI010000060">
    <property type="protein sequence ID" value="NUU17225.1"/>
    <property type="molecule type" value="Genomic_DNA"/>
</dbReference>
<dbReference type="AlphaFoldDB" id="A0A7Y6A055"/>
<comment type="caution">
    <text evidence="2">The sequence shown here is derived from an EMBL/GenBank/DDBJ whole genome shotgun (WGS) entry which is preliminary data.</text>
</comment>
<feature type="domain" description="Gfo/Idh/MocA-like oxidoreductase N-terminal" evidence="1">
    <location>
        <begin position="4"/>
        <end position="122"/>
    </location>
</feature>
<dbReference type="Gene3D" id="3.40.50.720">
    <property type="entry name" value="NAD(P)-binding Rossmann-like Domain"/>
    <property type="match status" value="1"/>
</dbReference>
<proteinExistence type="predicted"/>
<evidence type="ECO:0000259" key="1">
    <source>
        <dbReference type="Pfam" id="PF01408"/>
    </source>
</evidence>
<organism evidence="2 3">
    <name type="scientific">Cellulomonas humilata</name>
    <dbReference type="NCBI Taxonomy" id="144055"/>
    <lineage>
        <taxon>Bacteria</taxon>
        <taxon>Bacillati</taxon>
        <taxon>Actinomycetota</taxon>
        <taxon>Actinomycetes</taxon>
        <taxon>Micrococcales</taxon>
        <taxon>Cellulomonadaceae</taxon>
        <taxon>Cellulomonas</taxon>
    </lineage>
</organism>
<protein>
    <submittedName>
        <fullName evidence="2">Gfo/Idh/MocA family oxidoreductase</fullName>
    </submittedName>
</protein>
<dbReference type="GO" id="GO:0000166">
    <property type="term" value="F:nucleotide binding"/>
    <property type="evidence" value="ECO:0007669"/>
    <property type="project" value="InterPro"/>
</dbReference>
<evidence type="ECO:0000313" key="2">
    <source>
        <dbReference type="EMBL" id="NUU17225.1"/>
    </source>
</evidence>